<dbReference type="NCBIfam" id="NF001752">
    <property type="entry name" value="PRK00481.1-1"/>
    <property type="match status" value="1"/>
</dbReference>
<feature type="binding site" evidence="4 5">
    <location>
        <position position="153"/>
    </location>
    <ligand>
        <name>Zn(2+)</name>
        <dbReference type="ChEBI" id="CHEBI:29105"/>
    </ligand>
</feature>
<dbReference type="InterPro" id="IPR026590">
    <property type="entry name" value="Ssirtuin_cat_dom"/>
</dbReference>
<dbReference type="Gene3D" id="3.30.1600.10">
    <property type="entry name" value="SIR2/SIRT2 'Small Domain"/>
    <property type="match status" value="1"/>
</dbReference>
<feature type="binding site" evidence="4">
    <location>
        <position position="31"/>
    </location>
    <ligand>
        <name>NAD(+)</name>
        <dbReference type="ChEBI" id="CHEBI:57540"/>
    </ligand>
</feature>
<dbReference type="EMBL" id="QSOB01000015">
    <property type="protein sequence ID" value="RGI66810.1"/>
    <property type="molecule type" value="Genomic_DNA"/>
</dbReference>
<feature type="domain" description="Deacetylase sirtuin-type" evidence="6">
    <location>
        <begin position="1"/>
        <end position="248"/>
    </location>
</feature>
<dbReference type="GO" id="GO:0070403">
    <property type="term" value="F:NAD+ binding"/>
    <property type="evidence" value="ECO:0007669"/>
    <property type="project" value="UniProtKB-UniRule"/>
</dbReference>
<protein>
    <recommendedName>
        <fullName evidence="4">NAD-dependent protein deacetylase</fullName>
        <ecNumber evidence="4">2.3.1.286</ecNumber>
    </recommendedName>
    <alternativeName>
        <fullName evidence="4">Regulatory protein SIR2 homolog</fullName>
    </alternativeName>
</protein>
<proteinExistence type="inferred from homology"/>
<dbReference type="PANTHER" id="PTHR11085">
    <property type="entry name" value="NAD-DEPENDENT PROTEIN DEACYLASE SIRTUIN-5, MITOCHONDRIAL-RELATED"/>
    <property type="match status" value="1"/>
</dbReference>
<dbReference type="GO" id="GO:0017136">
    <property type="term" value="F:histone deacetylase activity, NAD-dependent"/>
    <property type="evidence" value="ECO:0007669"/>
    <property type="project" value="TreeGrafter"/>
</dbReference>
<comment type="cofactor">
    <cofactor evidence="4">
        <name>Zn(2+)</name>
        <dbReference type="ChEBI" id="CHEBI:29105"/>
    </cofactor>
    <text evidence="4">Binds 1 zinc ion per subunit.</text>
</comment>
<comment type="catalytic activity">
    <reaction evidence="4">
        <text>N(6)-acetyl-L-lysyl-[protein] + NAD(+) + H2O = 2''-O-acetyl-ADP-D-ribose + nicotinamide + L-lysyl-[protein]</text>
        <dbReference type="Rhea" id="RHEA:43636"/>
        <dbReference type="Rhea" id="RHEA-COMP:9752"/>
        <dbReference type="Rhea" id="RHEA-COMP:10731"/>
        <dbReference type="ChEBI" id="CHEBI:15377"/>
        <dbReference type="ChEBI" id="CHEBI:17154"/>
        <dbReference type="ChEBI" id="CHEBI:29969"/>
        <dbReference type="ChEBI" id="CHEBI:57540"/>
        <dbReference type="ChEBI" id="CHEBI:61930"/>
        <dbReference type="ChEBI" id="CHEBI:83767"/>
        <dbReference type="EC" id="2.3.1.286"/>
    </reaction>
</comment>
<dbReference type="InterPro" id="IPR029035">
    <property type="entry name" value="DHS-like_NAD/FAD-binding_dom"/>
</dbReference>
<comment type="function">
    <text evidence="4">NAD-dependent protein deacetylase which modulates the activities of several enzymes which are inactive in their acetylated form.</text>
</comment>
<feature type="binding site" evidence="4">
    <location>
        <position position="38"/>
    </location>
    <ligand>
        <name>NAD(+)</name>
        <dbReference type="ChEBI" id="CHEBI:57540"/>
    </ligand>
</feature>
<sequence>MGNNDSSVETFLQWIKASDNIVFFGGAGVSTESGIPDFRSVDGLYNQKYDYPPETILSHTFYRKHPQEFYRFYRDKMLCLDAEPNITHYKLAELEKAGKLKGVVTQNIDGLHQKAGSKNVMELHGSVLRNYCERCLQFVSAEEILHSTGVPKCPKCGGPVKPDVVLYEEGLNQKTLEDAIYCISHADVLIVGGTSLAVYPAAGLIDYYNGNKLVLINKSTTPMDARADLLIQQGLGSVFEQIEVQNIF</sequence>
<dbReference type="RefSeq" id="WP_117482781.1">
    <property type="nucleotide sequence ID" value="NZ_QSOB01000015.1"/>
</dbReference>
<comment type="subcellular location">
    <subcellularLocation>
        <location evidence="4">Cytoplasm</location>
    </subcellularLocation>
</comment>
<comment type="caution">
    <text evidence="7">The sequence shown here is derived from an EMBL/GenBank/DDBJ whole genome shotgun (WGS) entry which is preliminary data.</text>
</comment>
<feature type="binding site" evidence="4">
    <location>
        <position position="106"/>
    </location>
    <ligand>
        <name>NAD(+)</name>
        <dbReference type="ChEBI" id="CHEBI:57540"/>
    </ligand>
</feature>
<keyword evidence="2 4" id="KW-0808">Transferase</keyword>
<dbReference type="Proteomes" id="UP000260642">
    <property type="component" value="Unassembled WGS sequence"/>
</dbReference>
<dbReference type="GO" id="GO:0008270">
    <property type="term" value="F:zinc ion binding"/>
    <property type="evidence" value="ECO:0007669"/>
    <property type="project" value="UniProtKB-UniRule"/>
</dbReference>
<feature type="binding site" evidence="4">
    <location>
        <position position="109"/>
    </location>
    <ligand>
        <name>NAD(+)</name>
        <dbReference type="ChEBI" id="CHEBI:57540"/>
    </ligand>
</feature>
<accession>A0A3E4E7S0</accession>
<dbReference type="AlphaFoldDB" id="A0A3E4E7S0"/>
<dbReference type="GO" id="GO:0005737">
    <property type="term" value="C:cytoplasm"/>
    <property type="evidence" value="ECO:0007669"/>
    <property type="project" value="UniProtKB-SubCell"/>
</dbReference>
<dbReference type="NCBIfam" id="NF001753">
    <property type="entry name" value="PRK00481.1-3"/>
    <property type="match status" value="1"/>
</dbReference>
<dbReference type="EC" id="2.3.1.286" evidence="4"/>
<gene>
    <name evidence="4" type="primary">cobB</name>
    <name evidence="7" type="ORF">DXD95_10840</name>
</gene>
<dbReference type="InterPro" id="IPR026591">
    <property type="entry name" value="Sirtuin_cat_small_dom_sf"/>
</dbReference>
<reference evidence="7 8" key="1">
    <citation type="submission" date="2018-08" db="EMBL/GenBank/DDBJ databases">
        <title>A genome reference for cultivated species of the human gut microbiota.</title>
        <authorList>
            <person name="Zou Y."/>
            <person name="Xue W."/>
            <person name="Luo G."/>
        </authorList>
    </citation>
    <scope>NUCLEOTIDE SEQUENCE [LARGE SCALE GENOMIC DNA]</scope>
    <source>
        <strain evidence="7 8">TM10-3</strain>
    </source>
</reference>
<feature type="binding site" evidence="4">
    <location>
        <position position="27"/>
    </location>
    <ligand>
        <name>NAD(+)</name>
        <dbReference type="ChEBI" id="CHEBI:57540"/>
    </ligand>
</feature>
<feature type="binding site" evidence="4 5">
    <location>
        <position position="135"/>
    </location>
    <ligand>
        <name>Zn(2+)</name>
        <dbReference type="ChEBI" id="CHEBI:29105"/>
    </ligand>
</feature>
<feature type="active site" description="Proton acceptor" evidence="4 5">
    <location>
        <position position="124"/>
    </location>
</feature>
<keyword evidence="1 4" id="KW-0963">Cytoplasm</keyword>
<comment type="similarity">
    <text evidence="4">Belongs to the sirtuin family. Class U subfamily.</text>
</comment>
<feature type="binding site" evidence="4">
    <location>
        <position position="38"/>
    </location>
    <ligand>
        <name>nicotinamide</name>
        <dbReference type="ChEBI" id="CHEBI:17154"/>
    </ligand>
</feature>
<evidence type="ECO:0000256" key="1">
    <source>
        <dbReference type="ARBA" id="ARBA00022490"/>
    </source>
</evidence>
<dbReference type="HAMAP" id="MF_01968">
    <property type="entry name" value="Sirtuin_ClassU"/>
    <property type="match status" value="1"/>
</dbReference>
<feature type="binding site" evidence="4 5">
    <location>
        <position position="156"/>
    </location>
    <ligand>
        <name>Zn(2+)</name>
        <dbReference type="ChEBI" id="CHEBI:29105"/>
    </ligand>
</feature>
<feature type="binding site" evidence="4">
    <location>
        <position position="217"/>
    </location>
    <ligand>
        <name>NAD(+)</name>
        <dbReference type="ChEBI" id="CHEBI:57540"/>
    </ligand>
</feature>
<feature type="binding site" evidence="4">
    <location>
        <position position="194"/>
    </location>
    <ligand>
        <name>NAD(+)</name>
        <dbReference type="ChEBI" id="CHEBI:57540"/>
    </ligand>
</feature>
<organism evidence="7 8">
    <name type="scientific">Agathobacter rectalis</name>
    <dbReference type="NCBI Taxonomy" id="39491"/>
    <lineage>
        <taxon>Bacteria</taxon>
        <taxon>Bacillati</taxon>
        <taxon>Bacillota</taxon>
        <taxon>Clostridia</taxon>
        <taxon>Lachnospirales</taxon>
        <taxon>Lachnospiraceae</taxon>
        <taxon>Agathobacter</taxon>
    </lineage>
</organism>
<feature type="binding site" evidence="4">
    <location>
        <position position="124"/>
    </location>
    <ligand>
        <name>NAD(+)</name>
        <dbReference type="ChEBI" id="CHEBI:57540"/>
    </ligand>
</feature>
<dbReference type="PANTHER" id="PTHR11085:SF4">
    <property type="entry name" value="NAD-DEPENDENT PROTEIN DEACYLASE"/>
    <property type="match status" value="1"/>
</dbReference>
<keyword evidence="4 5" id="KW-0862">Zinc</keyword>
<evidence type="ECO:0000256" key="3">
    <source>
        <dbReference type="ARBA" id="ARBA00023027"/>
    </source>
</evidence>
<evidence type="ECO:0000313" key="7">
    <source>
        <dbReference type="EMBL" id="RGI66810.1"/>
    </source>
</evidence>
<feature type="binding site" evidence="4 5">
    <location>
        <position position="132"/>
    </location>
    <ligand>
        <name>Zn(2+)</name>
        <dbReference type="ChEBI" id="CHEBI:29105"/>
    </ligand>
</feature>
<keyword evidence="3 4" id="KW-0520">NAD</keyword>
<feature type="binding site" evidence="4">
    <location>
        <position position="39"/>
    </location>
    <ligand>
        <name>NAD(+)</name>
        <dbReference type="ChEBI" id="CHEBI:57540"/>
    </ligand>
</feature>
<dbReference type="InterPro" id="IPR050134">
    <property type="entry name" value="NAD-dep_sirtuin_deacylases"/>
</dbReference>
<feature type="binding site" evidence="4">
    <location>
        <position position="109"/>
    </location>
    <ligand>
        <name>nicotinamide</name>
        <dbReference type="ChEBI" id="CHEBI:17154"/>
    </ligand>
</feature>
<evidence type="ECO:0000256" key="2">
    <source>
        <dbReference type="ARBA" id="ARBA00022679"/>
    </source>
</evidence>
<feature type="binding site" evidence="4">
    <location>
        <position position="108"/>
    </location>
    <ligand>
        <name>NAD(+)</name>
        <dbReference type="ChEBI" id="CHEBI:57540"/>
    </ligand>
</feature>
<name>A0A3E4E7S0_9FIRM</name>
<feature type="binding site" evidence="4">
    <location>
        <position position="108"/>
    </location>
    <ligand>
        <name>nicotinamide</name>
        <dbReference type="ChEBI" id="CHEBI:17154"/>
    </ligand>
</feature>
<evidence type="ECO:0000256" key="4">
    <source>
        <dbReference type="HAMAP-Rule" id="MF_01968"/>
    </source>
</evidence>
<evidence type="ECO:0000313" key="8">
    <source>
        <dbReference type="Proteomes" id="UP000260642"/>
    </source>
</evidence>
<evidence type="ECO:0000259" key="6">
    <source>
        <dbReference type="PROSITE" id="PS50305"/>
    </source>
</evidence>
<dbReference type="InterPro" id="IPR003000">
    <property type="entry name" value="Sirtuin"/>
</dbReference>
<feature type="binding site" evidence="4">
    <location>
        <position position="195"/>
    </location>
    <ligand>
        <name>NAD(+)</name>
        <dbReference type="ChEBI" id="CHEBI:57540"/>
    </ligand>
</feature>
<dbReference type="PROSITE" id="PS50305">
    <property type="entry name" value="SIRTUIN"/>
    <property type="match status" value="1"/>
</dbReference>
<dbReference type="Gene3D" id="3.40.50.1220">
    <property type="entry name" value="TPP-binding domain"/>
    <property type="match status" value="1"/>
</dbReference>
<keyword evidence="4 5" id="KW-0479">Metal-binding</keyword>
<dbReference type="InterPro" id="IPR028628">
    <property type="entry name" value="Sirtuin_class_U"/>
</dbReference>
<comment type="caution">
    <text evidence="4">Lacks conserved residue(s) required for the propagation of feature annotation.</text>
</comment>
<dbReference type="SUPFAM" id="SSF52467">
    <property type="entry name" value="DHS-like NAD/FAD-binding domain"/>
    <property type="match status" value="1"/>
</dbReference>
<dbReference type="Pfam" id="PF02146">
    <property type="entry name" value="SIR2"/>
    <property type="match status" value="1"/>
</dbReference>
<evidence type="ECO:0000256" key="5">
    <source>
        <dbReference type="PROSITE-ProRule" id="PRU00236"/>
    </source>
</evidence>